<evidence type="ECO:0000313" key="2">
    <source>
        <dbReference type="Proteomes" id="UP000076586"/>
    </source>
</evidence>
<reference evidence="2" key="1">
    <citation type="submission" date="2016-04" db="EMBL/GenBank/DDBJ databases">
        <title>Draft genome sequence of Paludibacter jiangxiensis strain NM7.</title>
        <authorList>
            <person name="Qiu Y."/>
            <person name="Matsuura N."/>
            <person name="Ohashi A."/>
            <person name="Tourlousse M.D."/>
            <person name="Sekiguchi Y."/>
        </authorList>
    </citation>
    <scope>NUCLEOTIDE SEQUENCE [LARGE SCALE GENOMIC DNA]</scope>
    <source>
        <strain evidence="2">NM7</strain>
    </source>
</reference>
<sequence length="326" mass="37704">MKSVLNHRNVSIIYLDQFATSGMFDSDSQDWLKIRDIIKKGVGQGQMICPISSEHCIETSQKEKNKAIELDMEFYKISGGFSFKSEMFVTSQLIISLIRKNNITLKTYLHDKIIENPMSDEDNFKIFSYSKQLLDKKINECTQIVNGIRNVSRHVYADKLMKSRLIKIQQDILSSSMISRLKELLQDGHIYIRGVHFTSGDVPDWIDEIIYQLINRHRMTPKEAKLIINEIEHNGFNNIPTLNIRSSLSAIIAVNNKNETVNDQIDIMRIATGLPISNIFLTDKQRKHEIIELGLDQKYDTQIFCGTKYDKEKLIFELENILQANK</sequence>
<dbReference type="RefSeq" id="WP_153802438.1">
    <property type="nucleotide sequence ID" value="NZ_BDCR01000001.1"/>
</dbReference>
<proteinExistence type="predicted"/>
<name>A0A170Y7P0_9BACT</name>
<protein>
    <submittedName>
        <fullName evidence="1">Uncharacterized protein</fullName>
    </submittedName>
</protein>
<dbReference type="OrthoDB" id="1434343at2"/>
<reference evidence="2" key="2">
    <citation type="journal article" date="2017" name="Genome Announc.">
        <title>Draft genome sequence of Paludibacter jiangxiensis NM7(T), a propionate-producing fermentative bacterium.</title>
        <authorList>
            <person name="Qiu Y.-L."/>
            <person name="Tourlousse D.M."/>
            <person name="Matsuura N."/>
            <person name="Ohashi A."/>
            <person name="Sekiguchi Y."/>
        </authorList>
    </citation>
    <scope>NUCLEOTIDE SEQUENCE [LARGE SCALE GENOMIC DNA]</scope>
    <source>
        <strain evidence="2">NM7</strain>
    </source>
</reference>
<comment type="caution">
    <text evidence="1">The sequence shown here is derived from an EMBL/GenBank/DDBJ whole genome shotgun (WGS) entry which is preliminary data.</text>
</comment>
<keyword evidence="2" id="KW-1185">Reference proteome</keyword>
<gene>
    <name evidence="1" type="ORF">PJIAN_1158</name>
</gene>
<dbReference type="Proteomes" id="UP000076586">
    <property type="component" value="Unassembled WGS sequence"/>
</dbReference>
<evidence type="ECO:0000313" key="1">
    <source>
        <dbReference type="EMBL" id="GAT61578.1"/>
    </source>
</evidence>
<dbReference type="EMBL" id="BDCR01000001">
    <property type="protein sequence ID" value="GAT61578.1"/>
    <property type="molecule type" value="Genomic_DNA"/>
</dbReference>
<accession>A0A170Y7P0</accession>
<dbReference type="AlphaFoldDB" id="A0A170Y7P0"/>
<organism evidence="1 2">
    <name type="scientific">Paludibacter jiangxiensis</name>
    <dbReference type="NCBI Taxonomy" id="681398"/>
    <lineage>
        <taxon>Bacteria</taxon>
        <taxon>Pseudomonadati</taxon>
        <taxon>Bacteroidota</taxon>
        <taxon>Bacteroidia</taxon>
        <taxon>Bacteroidales</taxon>
        <taxon>Paludibacteraceae</taxon>
        <taxon>Paludibacter</taxon>
    </lineage>
</organism>